<feature type="region of interest" description="Disordered" evidence="1">
    <location>
        <begin position="104"/>
        <end position="132"/>
    </location>
</feature>
<sequence length="212" mass="22906">MESFAFGTTRRSFDEGSSSSNNNTQGPVAITTNDASEVVTNVAMENRCFLEEFEDPPLPSWRKGQLCGQNFGYSIMEYGSVGVLDDKETGRGKKLVESTETEANIKDDPKQHIGPLEDMAQTNTGDLESGDNVSHEVKAGLDASGEVNMEASISSDDVIRAGGFGARDDISSFLPVASDSTDFEASLRDAREYEDPQEEICRPGLGWTAATK</sequence>
<dbReference type="EMBL" id="JACTNZ010000003">
    <property type="protein sequence ID" value="KAG5555811.1"/>
    <property type="molecule type" value="Genomic_DNA"/>
</dbReference>
<reference evidence="2" key="1">
    <citation type="submission" date="2020-08" db="EMBL/GenBank/DDBJ databases">
        <title>Plant Genome Project.</title>
        <authorList>
            <person name="Zhang R.-G."/>
        </authorList>
    </citation>
    <scope>NUCLEOTIDE SEQUENCE</scope>
    <source>
        <strain evidence="2">WSP0</strain>
        <tissue evidence="2">Leaf</tissue>
    </source>
</reference>
<keyword evidence="3" id="KW-1185">Reference proteome</keyword>
<dbReference type="AlphaFoldDB" id="A0AAV6KTR1"/>
<organism evidence="2 3">
    <name type="scientific">Rhododendron griersonianum</name>
    <dbReference type="NCBI Taxonomy" id="479676"/>
    <lineage>
        <taxon>Eukaryota</taxon>
        <taxon>Viridiplantae</taxon>
        <taxon>Streptophyta</taxon>
        <taxon>Embryophyta</taxon>
        <taxon>Tracheophyta</taxon>
        <taxon>Spermatophyta</taxon>
        <taxon>Magnoliopsida</taxon>
        <taxon>eudicotyledons</taxon>
        <taxon>Gunneridae</taxon>
        <taxon>Pentapetalae</taxon>
        <taxon>asterids</taxon>
        <taxon>Ericales</taxon>
        <taxon>Ericaceae</taxon>
        <taxon>Ericoideae</taxon>
        <taxon>Rhodoreae</taxon>
        <taxon>Rhododendron</taxon>
    </lineage>
</organism>
<accession>A0AAV6KTR1</accession>
<evidence type="ECO:0000313" key="3">
    <source>
        <dbReference type="Proteomes" id="UP000823749"/>
    </source>
</evidence>
<feature type="region of interest" description="Disordered" evidence="1">
    <location>
        <begin position="1"/>
        <end position="32"/>
    </location>
</feature>
<evidence type="ECO:0000313" key="2">
    <source>
        <dbReference type="EMBL" id="KAG5555811.1"/>
    </source>
</evidence>
<protein>
    <submittedName>
        <fullName evidence="2">Uncharacterized protein</fullName>
    </submittedName>
</protein>
<feature type="compositionally biased region" description="Polar residues" evidence="1">
    <location>
        <begin position="15"/>
        <end position="32"/>
    </location>
</feature>
<gene>
    <name evidence="2" type="ORF">RHGRI_006454</name>
</gene>
<name>A0AAV6KTR1_9ERIC</name>
<dbReference type="PANTHER" id="PTHR37250:SF1">
    <property type="entry name" value="OS05G0496000 PROTEIN"/>
    <property type="match status" value="1"/>
</dbReference>
<dbReference type="PANTHER" id="PTHR37250">
    <property type="entry name" value="OS05G0496000 PROTEIN"/>
    <property type="match status" value="1"/>
</dbReference>
<comment type="caution">
    <text evidence="2">The sequence shown here is derived from an EMBL/GenBank/DDBJ whole genome shotgun (WGS) entry which is preliminary data.</text>
</comment>
<evidence type="ECO:0000256" key="1">
    <source>
        <dbReference type="SAM" id="MobiDB-lite"/>
    </source>
</evidence>
<dbReference type="Proteomes" id="UP000823749">
    <property type="component" value="Chromosome 3"/>
</dbReference>
<proteinExistence type="predicted"/>